<feature type="transmembrane region" description="Helical" evidence="1">
    <location>
        <begin position="85"/>
        <end position="103"/>
    </location>
</feature>
<feature type="transmembrane region" description="Helical" evidence="1">
    <location>
        <begin position="53"/>
        <end position="73"/>
    </location>
</feature>
<organism evidence="2">
    <name type="scientific">uncultured Sulfurovum sp</name>
    <dbReference type="NCBI Taxonomy" id="269237"/>
    <lineage>
        <taxon>Bacteria</taxon>
        <taxon>Pseudomonadati</taxon>
        <taxon>Campylobacterota</taxon>
        <taxon>Epsilonproteobacteria</taxon>
        <taxon>Campylobacterales</taxon>
        <taxon>Sulfurovaceae</taxon>
        <taxon>Sulfurovum</taxon>
        <taxon>environmental samples</taxon>
    </lineage>
</organism>
<keyword evidence="1" id="KW-1133">Transmembrane helix</keyword>
<accession>A0A6S6RWS3</accession>
<evidence type="ECO:0000256" key="1">
    <source>
        <dbReference type="SAM" id="Phobius"/>
    </source>
</evidence>
<reference evidence="2" key="1">
    <citation type="submission" date="2020-01" db="EMBL/GenBank/DDBJ databases">
        <authorList>
            <person name="Meier V. D."/>
            <person name="Meier V D."/>
        </authorList>
    </citation>
    <scope>NUCLEOTIDE SEQUENCE</scope>
    <source>
        <strain evidence="2">HLG_WM_MAG_03</strain>
    </source>
</reference>
<keyword evidence="1" id="KW-0472">Membrane</keyword>
<sequence>MKDIYAVVIRYFLLMFLMLLITGVWLLLLHSSLTLESFTNYYVQKTIFGLLEVVTPHLFAMGTAVFILTHFLSLNKKNSSYENKLTLTLFSSMLLSNLSVFFISEQSTWIIWIKLISTLLFLILSLLTIYKVFFRTYSVK</sequence>
<feature type="transmembrane region" description="Helical" evidence="1">
    <location>
        <begin position="12"/>
        <end position="33"/>
    </location>
</feature>
<feature type="transmembrane region" description="Helical" evidence="1">
    <location>
        <begin position="109"/>
        <end position="130"/>
    </location>
</feature>
<keyword evidence="1" id="KW-0812">Transmembrane</keyword>
<name>A0A6S6RWS3_9BACT</name>
<evidence type="ECO:0000313" key="2">
    <source>
        <dbReference type="EMBL" id="CAA6800484.1"/>
    </source>
</evidence>
<dbReference type="EMBL" id="CACVAR010000071">
    <property type="protein sequence ID" value="CAA6800484.1"/>
    <property type="molecule type" value="Genomic_DNA"/>
</dbReference>
<gene>
    <name evidence="2" type="ORF">HELGO_WM32289</name>
</gene>
<dbReference type="AlphaFoldDB" id="A0A6S6RWS3"/>
<proteinExistence type="predicted"/>
<protein>
    <submittedName>
        <fullName evidence="2">Uncharacterized protein</fullName>
    </submittedName>
</protein>